<dbReference type="Proteomes" id="UP001159427">
    <property type="component" value="Unassembled WGS sequence"/>
</dbReference>
<gene>
    <name evidence="1" type="ORF">PEVE_00014125</name>
</gene>
<evidence type="ECO:0000313" key="2">
    <source>
        <dbReference type="Proteomes" id="UP001159427"/>
    </source>
</evidence>
<accession>A0ABN8RUY8</accession>
<name>A0ABN8RUY8_9CNID</name>
<keyword evidence="2" id="KW-1185">Reference proteome</keyword>
<evidence type="ECO:0000313" key="1">
    <source>
        <dbReference type="EMBL" id="CAH3182323.1"/>
    </source>
</evidence>
<comment type="caution">
    <text evidence="1">The sequence shown here is derived from an EMBL/GenBank/DDBJ whole genome shotgun (WGS) entry which is preliminary data.</text>
</comment>
<sequence>MTSDHGWTLIARFSNNDALHWMSDNALWWYDKDVASGETTDPSNNADMISSAFWLVSGTEFKITRSDDPQHTVLLKTIGLCLSGQTFRSKITNYGDFRNGKLWSKNQCLGRCSVHYWGQYQTTEGFKEAACNGTMQDANSIGFWCHWSSGDGSVMMIGGGGSSCNRADHGIGITEANSPSLANVRDSPEKDFGSEANYNSIKTYSLNLWVK</sequence>
<protein>
    <submittedName>
        <fullName evidence="1">Uncharacterized protein</fullName>
    </submittedName>
</protein>
<dbReference type="EMBL" id="CALNXI010002058">
    <property type="protein sequence ID" value="CAH3182323.1"/>
    <property type="molecule type" value="Genomic_DNA"/>
</dbReference>
<organism evidence="1 2">
    <name type="scientific">Porites evermanni</name>
    <dbReference type="NCBI Taxonomy" id="104178"/>
    <lineage>
        <taxon>Eukaryota</taxon>
        <taxon>Metazoa</taxon>
        <taxon>Cnidaria</taxon>
        <taxon>Anthozoa</taxon>
        <taxon>Hexacorallia</taxon>
        <taxon>Scleractinia</taxon>
        <taxon>Fungiina</taxon>
        <taxon>Poritidae</taxon>
        <taxon>Porites</taxon>
    </lineage>
</organism>
<proteinExistence type="predicted"/>
<reference evidence="1 2" key="1">
    <citation type="submission" date="2022-05" db="EMBL/GenBank/DDBJ databases">
        <authorList>
            <consortium name="Genoscope - CEA"/>
            <person name="William W."/>
        </authorList>
    </citation>
    <scope>NUCLEOTIDE SEQUENCE [LARGE SCALE GENOMIC DNA]</scope>
</reference>